<dbReference type="Pfam" id="PF10722">
    <property type="entry name" value="YbjN"/>
    <property type="match status" value="1"/>
</dbReference>
<protein>
    <recommendedName>
        <fullName evidence="4">Bacterial sensory transduction regulator</fullName>
    </recommendedName>
</protein>
<dbReference type="EMBL" id="CM001377">
    <property type="protein sequence ID" value="EHM09288.1"/>
    <property type="molecule type" value="Genomic_DNA"/>
</dbReference>
<reference evidence="2 3" key="1">
    <citation type="submission" date="2011-10" db="EMBL/GenBank/DDBJ databases">
        <title>The Noncontiguous Finished genome of Thermanaerovibrio velox DSM 12556.</title>
        <authorList>
            <consortium name="US DOE Joint Genome Institute (JGI-PGF)"/>
            <person name="Lucas S."/>
            <person name="Copeland A."/>
            <person name="Lapidus A."/>
            <person name="Glavina del Rio T."/>
            <person name="Dalin E."/>
            <person name="Tice H."/>
            <person name="Bruce D."/>
            <person name="Goodwin L."/>
            <person name="Pitluck S."/>
            <person name="Peters L."/>
            <person name="Mikhailova N."/>
            <person name="Teshima H."/>
            <person name="Kyrpides N."/>
            <person name="Mavromatis K."/>
            <person name="Ivanova N."/>
            <person name="Markowitz V."/>
            <person name="Cheng J.-F."/>
            <person name="Hugenholtz P."/>
            <person name="Woyke T."/>
            <person name="Wu D."/>
            <person name="Spring S."/>
            <person name="Brambilla E.-M."/>
            <person name="Klenk H.-P."/>
            <person name="Eisen J.A."/>
        </authorList>
    </citation>
    <scope>NUCLEOTIDE SEQUENCE [LARGE SCALE GENOMIC DNA]</scope>
    <source>
        <strain evidence="2 3">DSM 12556</strain>
    </source>
</reference>
<keyword evidence="1" id="KW-0732">Signal</keyword>
<name>H0UN09_9BACT</name>
<organism evidence="2 3">
    <name type="scientific">Thermanaerovibrio velox DSM 12556</name>
    <dbReference type="NCBI Taxonomy" id="926567"/>
    <lineage>
        <taxon>Bacteria</taxon>
        <taxon>Thermotogati</taxon>
        <taxon>Synergistota</taxon>
        <taxon>Synergistia</taxon>
        <taxon>Synergistales</taxon>
        <taxon>Synergistaceae</taxon>
        <taxon>Thermanaerovibrio</taxon>
    </lineage>
</organism>
<keyword evidence="3" id="KW-1185">Reference proteome</keyword>
<dbReference type="eggNOG" id="ENOG5032YV6">
    <property type="taxonomic scope" value="Bacteria"/>
</dbReference>
<dbReference type="InterPro" id="IPR019660">
    <property type="entry name" value="Put_sensory_transdc_reg_YbjN"/>
</dbReference>
<feature type="chain" id="PRO_5003541483" description="Bacterial sensory transduction regulator" evidence="1">
    <location>
        <begin position="30"/>
        <end position="157"/>
    </location>
</feature>
<evidence type="ECO:0008006" key="4">
    <source>
        <dbReference type="Google" id="ProtNLM"/>
    </source>
</evidence>
<dbReference type="HOGENOM" id="CLU_1493675_0_0_0"/>
<dbReference type="RefSeq" id="WP_006582780.1">
    <property type="nucleotide sequence ID" value="NZ_CM001377.1"/>
</dbReference>
<sequence length="157" mass="17880">MRKTSYPLILVLALLVSAGTVLTPNIALAGGNAQDSVVNRITTKELVKILKEDGYSADLDKDGDIIWKLEGYNALVLTPNDNSIEFYIAFAESKATMARINDWNMNRRYSRSYMDQKKQACLELDLDLEGGVTRDRIRDFLKTCRESFVTWYKEVLM</sequence>
<evidence type="ECO:0000313" key="3">
    <source>
        <dbReference type="Proteomes" id="UP000005730"/>
    </source>
</evidence>
<dbReference type="Proteomes" id="UP000005730">
    <property type="component" value="Chromosome"/>
</dbReference>
<evidence type="ECO:0000313" key="2">
    <source>
        <dbReference type="EMBL" id="EHM09288.1"/>
    </source>
</evidence>
<proteinExistence type="predicted"/>
<dbReference type="OrthoDB" id="1551200at2"/>
<feature type="signal peptide" evidence="1">
    <location>
        <begin position="1"/>
        <end position="29"/>
    </location>
</feature>
<dbReference type="STRING" id="926567.TheveDRAFT_0100"/>
<accession>H0UN09</accession>
<gene>
    <name evidence="2" type="ORF">TheveDRAFT_0100</name>
</gene>
<dbReference type="AlphaFoldDB" id="H0UN09"/>
<evidence type="ECO:0000256" key="1">
    <source>
        <dbReference type="SAM" id="SignalP"/>
    </source>
</evidence>